<dbReference type="Pfam" id="PF00628">
    <property type="entry name" value="PHD"/>
    <property type="match status" value="1"/>
</dbReference>
<keyword evidence="6" id="KW-1185">Reference proteome</keyword>
<evidence type="ECO:0000313" key="7">
    <source>
        <dbReference type="WBParaSite" id="SBAD_0000239101-mRNA-1"/>
    </source>
</evidence>
<dbReference type="AlphaFoldDB" id="A0A183IF91"/>
<reference evidence="7" key="1">
    <citation type="submission" date="2016-06" db="UniProtKB">
        <authorList>
            <consortium name="WormBaseParasite"/>
        </authorList>
    </citation>
    <scope>IDENTIFICATION</scope>
</reference>
<keyword evidence="1" id="KW-0479">Metal-binding</keyword>
<dbReference type="GO" id="GO:0008270">
    <property type="term" value="F:zinc ion binding"/>
    <property type="evidence" value="ECO:0007669"/>
    <property type="project" value="UniProtKB-KW"/>
</dbReference>
<dbReference type="InterPro" id="IPR047157">
    <property type="entry name" value="PHRF1/Atg35"/>
</dbReference>
<organism evidence="7">
    <name type="scientific">Soboliphyme baturini</name>
    <dbReference type="NCBI Taxonomy" id="241478"/>
    <lineage>
        <taxon>Eukaryota</taxon>
        <taxon>Metazoa</taxon>
        <taxon>Ecdysozoa</taxon>
        <taxon>Nematoda</taxon>
        <taxon>Enoplea</taxon>
        <taxon>Dorylaimia</taxon>
        <taxon>Dioctophymatida</taxon>
        <taxon>Dioctophymatoidea</taxon>
        <taxon>Soboliphymatidae</taxon>
        <taxon>Soboliphyme</taxon>
    </lineage>
</organism>
<dbReference type="PANTHER" id="PTHR12618">
    <property type="entry name" value="PHD AND RING FINGER DOMAIN-CONTAINING PROTEIN 1"/>
    <property type="match status" value="1"/>
</dbReference>
<dbReference type="CDD" id="cd15529">
    <property type="entry name" value="PHD2_PHF10"/>
    <property type="match status" value="1"/>
</dbReference>
<gene>
    <name evidence="5" type="ORF">SBAD_LOCUS2285</name>
</gene>
<evidence type="ECO:0000256" key="2">
    <source>
        <dbReference type="ARBA" id="ARBA00022771"/>
    </source>
</evidence>
<dbReference type="WBParaSite" id="SBAD_0000239101-mRNA-1">
    <property type="protein sequence ID" value="SBAD_0000239101-mRNA-1"/>
    <property type="gene ID" value="SBAD_0000239101"/>
</dbReference>
<keyword evidence="2" id="KW-0863">Zinc-finger</keyword>
<dbReference type="InterPro" id="IPR019787">
    <property type="entry name" value="Znf_PHD-finger"/>
</dbReference>
<keyword evidence="3" id="KW-0862">Zinc</keyword>
<protein>
    <submittedName>
        <fullName evidence="7">PHD finger protein 10</fullName>
    </submittedName>
</protein>
<name>A0A183IF91_9BILA</name>
<dbReference type="InterPro" id="IPR001965">
    <property type="entry name" value="Znf_PHD"/>
</dbReference>
<dbReference type="OrthoDB" id="1903104at2759"/>
<dbReference type="SUPFAM" id="SSF57903">
    <property type="entry name" value="FYVE/PHD zinc finger"/>
    <property type="match status" value="1"/>
</dbReference>
<sequence>MLMENVSDYLGVRNLTRKYPTLSKRFVSGDELYHLINIGIIDKSLRDISLTALVAKEVLTLMSVEYPDRFLIKADSSKYAELRERVMHSVAEWNSELCRERNRGKRCFFDIQTMVVQRPRPPTVCVENPVVDPYPATILEGQFNSYFKKYAVFLKFVKVLFLHPICRYSTEELFALPLNTVIRAEDYFPNAASRSPPPITVHPSELQLDLKEDIAPPSLKHVGSRTKIRKVSSSSDIGAEDSRGEDKMLFCDKCDRGYHTFCVGLSELPSGRWICPKYCMKAVHQMTAGNDSSSNQEIIVQSHSTDLTVTVASPKQTNALRTKRAARTTYRSLRRSRYRR</sequence>
<evidence type="ECO:0000259" key="4">
    <source>
        <dbReference type="SMART" id="SM00249"/>
    </source>
</evidence>
<evidence type="ECO:0000313" key="5">
    <source>
        <dbReference type="EMBL" id="VDO97122.1"/>
    </source>
</evidence>
<dbReference type="Proteomes" id="UP000270296">
    <property type="component" value="Unassembled WGS sequence"/>
</dbReference>
<reference evidence="5 6" key="2">
    <citation type="submission" date="2018-11" db="EMBL/GenBank/DDBJ databases">
        <authorList>
            <consortium name="Pathogen Informatics"/>
        </authorList>
    </citation>
    <scope>NUCLEOTIDE SEQUENCE [LARGE SCALE GENOMIC DNA]</scope>
</reference>
<dbReference type="InterPro" id="IPR013083">
    <property type="entry name" value="Znf_RING/FYVE/PHD"/>
</dbReference>
<dbReference type="Gene3D" id="3.30.40.10">
    <property type="entry name" value="Zinc/RING finger domain, C3HC4 (zinc finger)"/>
    <property type="match status" value="1"/>
</dbReference>
<evidence type="ECO:0000313" key="6">
    <source>
        <dbReference type="Proteomes" id="UP000270296"/>
    </source>
</evidence>
<proteinExistence type="predicted"/>
<evidence type="ECO:0000256" key="3">
    <source>
        <dbReference type="ARBA" id="ARBA00022833"/>
    </source>
</evidence>
<evidence type="ECO:0000256" key="1">
    <source>
        <dbReference type="ARBA" id="ARBA00022723"/>
    </source>
</evidence>
<dbReference type="SMART" id="SM00249">
    <property type="entry name" value="PHD"/>
    <property type="match status" value="1"/>
</dbReference>
<dbReference type="InterPro" id="IPR011011">
    <property type="entry name" value="Znf_FYVE_PHD"/>
</dbReference>
<accession>A0A183IF91</accession>
<feature type="domain" description="Zinc finger PHD-type" evidence="4">
    <location>
        <begin position="243"/>
        <end position="279"/>
    </location>
</feature>
<dbReference type="EMBL" id="UZAM01007159">
    <property type="protein sequence ID" value="VDO97122.1"/>
    <property type="molecule type" value="Genomic_DNA"/>
</dbReference>
<dbReference type="PANTHER" id="PTHR12618:SF20">
    <property type="entry name" value="PHD AND RING FINGER DOMAIN-CONTAINING PROTEIN 1"/>
    <property type="match status" value="1"/>
</dbReference>